<reference evidence="3" key="2">
    <citation type="submission" date="2025-08" db="UniProtKB">
        <authorList>
            <consortium name="RefSeq"/>
        </authorList>
    </citation>
    <scope>IDENTIFICATION</scope>
    <source>
        <tissue evidence="3">Leaf</tissue>
    </source>
</reference>
<dbReference type="STRING" id="4096.A0A1U7YKQ3"/>
<dbReference type="Proteomes" id="UP000189701">
    <property type="component" value="Unplaced"/>
</dbReference>
<dbReference type="PROSITE" id="PS50994">
    <property type="entry name" value="INTEGRASE"/>
    <property type="match status" value="1"/>
</dbReference>
<name>A0A1U7YKQ3_NICSY</name>
<proteinExistence type="predicted"/>
<accession>A0A1U7YKQ3</accession>
<dbReference type="GO" id="GO:0015074">
    <property type="term" value="P:DNA integration"/>
    <property type="evidence" value="ECO:0007669"/>
    <property type="project" value="InterPro"/>
</dbReference>
<dbReference type="Gene3D" id="3.30.420.10">
    <property type="entry name" value="Ribonuclease H-like superfamily/Ribonuclease H"/>
    <property type="match status" value="1"/>
</dbReference>
<gene>
    <name evidence="3" type="primary">LOC104249034</name>
</gene>
<dbReference type="eggNOG" id="KOG0017">
    <property type="taxonomic scope" value="Eukaryota"/>
</dbReference>
<dbReference type="SUPFAM" id="SSF53098">
    <property type="entry name" value="Ribonuclease H-like"/>
    <property type="match status" value="1"/>
</dbReference>
<feature type="domain" description="Integrase catalytic" evidence="1">
    <location>
        <begin position="1"/>
        <end position="142"/>
    </location>
</feature>
<dbReference type="PANTHER" id="PTHR47266">
    <property type="entry name" value="ENDONUCLEASE-RELATED"/>
    <property type="match status" value="1"/>
</dbReference>
<evidence type="ECO:0000313" key="3">
    <source>
        <dbReference type="RefSeq" id="XP_009803703.1"/>
    </source>
</evidence>
<organism evidence="2 3">
    <name type="scientific">Nicotiana sylvestris</name>
    <name type="common">Wood tobacco</name>
    <name type="synonym">South American tobacco</name>
    <dbReference type="NCBI Taxonomy" id="4096"/>
    <lineage>
        <taxon>Eukaryota</taxon>
        <taxon>Viridiplantae</taxon>
        <taxon>Streptophyta</taxon>
        <taxon>Embryophyta</taxon>
        <taxon>Tracheophyta</taxon>
        <taxon>Spermatophyta</taxon>
        <taxon>Magnoliopsida</taxon>
        <taxon>eudicotyledons</taxon>
        <taxon>Gunneridae</taxon>
        <taxon>Pentapetalae</taxon>
        <taxon>asterids</taxon>
        <taxon>lamiids</taxon>
        <taxon>Solanales</taxon>
        <taxon>Solanaceae</taxon>
        <taxon>Nicotianoideae</taxon>
        <taxon>Nicotianeae</taxon>
        <taxon>Nicotiana</taxon>
    </lineage>
</organism>
<reference evidence="2" key="1">
    <citation type="journal article" date="2013" name="Genome Biol.">
        <title>Reference genomes and transcriptomes of Nicotiana sylvestris and Nicotiana tomentosiformis.</title>
        <authorList>
            <person name="Sierro N."/>
            <person name="Battey J.N."/>
            <person name="Ouadi S."/>
            <person name="Bovet L."/>
            <person name="Goepfert S."/>
            <person name="Bakaher N."/>
            <person name="Peitsch M.C."/>
            <person name="Ivanov N.V."/>
        </authorList>
    </citation>
    <scope>NUCLEOTIDE SEQUENCE [LARGE SCALE GENOMIC DNA]</scope>
</reference>
<dbReference type="Pfam" id="PF00665">
    <property type="entry name" value="rve"/>
    <property type="match status" value="1"/>
</dbReference>
<dbReference type="GO" id="GO:0003676">
    <property type="term" value="F:nucleic acid binding"/>
    <property type="evidence" value="ECO:0007669"/>
    <property type="project" value="InterPro"/>
</dbReference>
<dbReference type="AlphaFoldDB" id="A0A1U7YKQ3"/>
<protein>
    <submittedName>
        <fullName evidence="3">Uncharacterized protein LOC104249034</fullName>
    </submittedName>
</protein>
<dbReference type="InterPro" id="IPR012337">
    <property type="entry name" value="RNaseH-like_sf"/>
</dbReference>
<dbReference type="InterPro" id="IPR001584">
    <property type="entry name" value="Integrase_cat-core"/>
</dbReference>
<evidence type="ECO:0000313" key="2">
    <source>
        <dbReference type="Proteomes" id="UP000189701"/>
    </source>
</evidence>
<dbReference type="RefSeq" id="XP_009803703.1">
    <property type="nucleotide sequence ID" value="XM_009805401.1"/>
</dbReference>
<keyword evidence="2" id="KW-1185">Reference proteome</keyword>
<sequence>MDYISKWVEAIALPNNEARSVTAFLKKNIFTWFGTPRAILSDGGSHFCNKAFAGLLEKYGLKHKVARPYHLQSSGQVEVSNREIKIILAKIVNVNRTDYHVGIEELNLDWAEAANLRMTQLNEMEEFRLHAYESASMYKERMKFVYDKKILKWEFNSGDLVLLFNSRLKLFSGKLKSKWSGPFKVVSMSPYGAIEPESEDGTQTFKVNGQ</sequence>
<evidence type="ECO:0000259" key="1">
    <source>
        <dbReference type="PROSITE" id="PS50994"/>
    </source>
</evidence>
<dbReference type="InterPro" id="IPR036397">
    <property type="entry name" value="RNaseH_sf"/>
</dbReference>
<dbReference type="InterPro" id="IPR052160">
    <property type="entry name" value="Gypsy_RT_Integrase-like"/>
</dbReference>